<dbReference type="PRINTS" id="PR00385">
    <property type="entry name" value="P450"/>
</dbReference>
<comment type="caution">
    <text evidence="10">The sequence shown here is derived from an EMBL/GenBank/DDBJ whole genome shotgun (WGS) entry which is preliminary data.</text>
</comment>
<keyword evidence="11" id="KW-1185">Reference proteome</keyword>
<dbReference type="EMBL" id="JAGTJR010000015">
    <property type="protein sequence ID" value="KAH7048247.1"/>
    <property type="molecule type" value="Genomic_DNA"/>
</dbReference>
<keyword evidence="7 8" id="KW-0503">Monooxygenase</keyword>
<evidence type="ECO:0000256" key="5">
    <source>
        <dbReference type="ARBA" id="ARBA00023002"/>
    </source>
</evidence>
<evidence type="ECO:0000313" key="11">
    <source>
        <dbReference type="Proteomes" id="UP000774617"/>
    </source>
</evidence>
<comment type="similarity">
    <text evidence="2 8">Belongs to the cytochrome P450 family.</text>
</comment>
<evidence type="ECO:0000256" key="9">
    <source>
        <dbReference type="SAM" id="Phobius"/>
    </source>
</evidence>
<dbReference type="PRINTS" id="PR00463">
    <property type="entry name" value="EP450I"/>
</dbReference>
<dbReference type="PANTHER" id="PTHR24305:SF230">
    <property type="entry name" value="P450, PUTATIVE (EUROFUNG)-RELATED"/>
    <property type="match status" value="1"/>
</dbReference>
<dbReference type="Proteomes" id="UP000774617">
    <property type="component" value="Unassembled WGS sequence"/>
</dbReference>
<keyword evidence="9" id="KW-0472">Membrane</keyword>
<dbReference type="PROSITE" id="PS00086">
    <property type="entry name" value="CYTOCHROME_P450"/>
    <property type="match status" value="1"/>
</dbReference>
<proteinExistence type="inferred from homology"/>
<dbReference type="SUPFAM" id="SSF48264">
    <property type="entry name" value="Cytochrome P450"/>
    <property type="match status" value="1"/>
</dbReference>
<evidence type="ECO:0000256" key="4">
    <source>
        <dbReference type="ARBA" id="ARBA00022723"/>
    </source>
</evidence>
<dbReference type="InterPro" id="IPR002401">
    <property type="entry name" value="Cyt_P450_E_grp-I"/>
</dbReference>
<protein>
    <submittedName>
        <fullName evidence="10">Cytochrome P450</fullName>
    </submittedName>
</protein>
<evidence type="ECO:0000256" key="1">
    <source>
        <dbReference type="ARBA" id="ARBA00001971"/>
    </source>
</evidence>
<dbReference type="InterPro" id="IPR050121">
    <property type="entry name" value="Cytochrome_P450_monoxygenase"/>
</dbReference>
<dbReference type="Pfam" id="PF00067">
    <property type="entry name" value="p450"/>
    <property type="match status" value="1"/>
</dbReference>
<keyword evidence="4 8" id="KW-0479">Metal-binding</keyword>
<evidence type="ECO:0000256" key="8">
    <source>
        <dbReference type="RuleBase" id="RU000461"/>
    </source>
</evidence>
<reference evidence="10 11" key="1">
    <citation type="journal article" date="2021" name="Nat. Commun.">
        <title>Genetic determinants of endophytism in the Arabidopsis root mycobiome.</title>
        <authorList>
            <person name="Mesny F."/>
            <person name="Miyauchi S."/>
            <person name="Thiergart T."/>
            <person name="Pickel B."/>
            <person name="Atanasova L."/>
            <person name="Karlsson M."/>
            <person name="Huettel B."/>
            <person name="Barry K.W."/>
            <person name="Haridas S."/>
            <person name="Chen C."/>
            <person name="Bauer D."/>
            <person name="Andreopoulos W."/>
            <person name="Pangilinan J."/>
            <person name="LaButti K."/>
            <person name="Riley R."/>
            <person name="Lipzen A."/>
            <person name="Clum A."/>
            <person name="Drula E."/>
            <person name="Henrissat B."/>
            <person name="Kohler A."/>
            <person name="Grigoriev I.V."/>
            <person name="Martin F.M."/>
            <person name="Hacquard S."/>
        </authorList>
    </citation>
    <scope>NUCLEOTIDE SEQUENCE [LARGE SCALE GENOMIC DNA]</scope>
    <source>
        <strain evidence="10 11">MPI-SDFR-AT-0080</strain>
    </source>
</reference>
<accession>A0ABQ8G8F7</accession>
<feature type="transmembrane region" description="Helical" evidence="9">
    <location>
        <begin position="15"/>
        <end position="35"/>
    </location>
</feature>
<evidence type="ECO:0000313" key="10">
    <source>
        <dbReference type="EMBL" id="KAH7048247.1"/>
    </source>
</evidence>
<dbReference type="InterPro" id="IPR036396">
    <property type="entry name" value="Cyt_P450_sf"/>
</dbReference>
<gene>
    <name evidence="10" type="ORF">B0J12DRAFT_728918</name>
</gene>
<keyword evidence="9" id="KW-1133">Transmembrane helix</keyword>
<dbReference type="Gene3D" id="1.10.630.10">
    <property type="entry name" value="Cytochrome P450"/>
    <property type="match status" value="1"/>
</dbReference>
<evidence type="ECO:0000256" key="3">
    <source>
        <dbReference type="ARBA" id="ARBA00022617"/>
    </source>
</evidence>
<keyword evidence="6 8" id="KW-0408">Iron</keyword>
<organism evidence="10 11">
    <name type="scientific">Macrophomina phaseolina</name>
    <dbReference type="NCBI Taxonomy" id="35725"/>
    <lineage>
        <taxon>Eukaryota</taxon>
        <taxon>Fungi</taxon>
        <taxon>Dikarya</taxon>
        <taxon>Ascomycota</taxon>
        <taxon>Pezizomycotina</taxon>
        <taxon>Dothideomycetes</taxon>
        <taxon>Dothideomycetes incertae sedis</taxon>
        <taxon>Botryosphaeriales</taxon>
        <taxon>Botryosphaeriaceae</taxon>
        <taxon>Macrophomina</taxon>
    </lineage>
</organism>
<comment type="cofactor">
    <cofactor evidence="1">
        <name>heme</name>
        <dbReference type="ChEBI" id="CHEBI:30413"/>
    </cofactor>
</comment>
<keyword evidence="5 8" id="KW-0560">Oxidoreductase</keyword>
<dbReference type="InterPro" id="IPR001128">
    <property type="entry name" value="Cyt_P450"/>
</dbReference>
<evidence type="ECO:0000256" key="7">
    <source>
        <dbReference type="ARBA" id="ARBA00023033"/>
    </source>
</evidence>
<sequence length="511" mass="57893">MTSGEAYASNMDTPLLVAGSTLILIPLSVVIYNLFFHPLRSYPGPWYAKSTIFWSQYHAYQGDLTFHVHKFHQRYGPVVRIAPGELVYIDPQAWKDIYGHRNGVPENIKEPTTNNDPNKEHLSIMQAEKTHHTKLRKILSGSFSEKAMQSQEPIIKSYVDLLVQRLGEKAAEDDAGGTDVHIRGTSPDGADTPKFTTFDIIGHLTLGEPFGCLHNSGYHPWITAISSAIKFSVLLTSLRRVYDNIGNILIALIPKSIREKNAEVFSVIEKLILKRRDRTISYVDFMTHLMDAEREGKLVVDDLVAQGTLLIVAGSETVATLLSGSTFYLLTNPHVYQRVVQEIRSNFNRRSEITLSSIHRLKYLLAFFDEALRMYPPAGGNLPRRTPPQGTNICGKFVPGNTTVGIHQWAQFHSPTNFAEPDVFAPERFLDTDNPKWKNDRRDGLQPFGFGPRNCIGRLLAYSEMRLIFASILWNFDLELVPGQENWLDQKIFDVWEKPPLMVKFKPVRGD</sequence>
<keyword evidence="9" id="KW-0812">Transmembrane</keyword>
<dbReference type="PANTHER" id="PTHR24305">
    <property type="entry name" value="CYTOCHROME P450"/>
    <property type="match status" value="1"/>
</dbReference>
<evidence type="ECO:0000256" key="2">
    <source>
        <dbReference type="ARBA" id="ARBA00010617"/>
    </source>
</evidence>
<name>A0ABQ8G8F7_9PEZI</name>
<keyword evidence="3 8" id="KW-0349">Heme</keyword>
<evidence type="ECO:0000256" key="6">
    <source>
        <dbReference type="ARBA" id="ARBA00023004"/>
    </source>
</evidence>
<dbReference type="CDD" id="cd11058">
    <property type="entry name" value="CYP60B-like"/>
    <property type="match status" value="1"/>
</dbReference>
<dbReference type="InterPro" id="IPR017972">
    <property type="entry name" value="Cyt_P450_CS"/>
</dbReference>